<dbReference type="EMBL" id="QGTR01000009">
    <property type="protein sequence ID" value="PWV95608.1"/>
    <property type="molecule type" value="Genomic_DNA"/>
</dbReference>
<dbReference type="InterPro" id="IPR011006">
    <property type="entry name" value="CheY-like_superfamily"/>
</dbReference>
<evidence type="ECO:0000313" key="4">
    <source>
        <dbReference type="Proteomes" id="UP000246352"/>
    </source>
</evidence>
<evidence type="ECO:0000256" key="1">
    <source>
        <dbReference type="PROSITE-ProRule" id="PRU00169"/>
    </source>
</evidence>
<name>A0A317PCG9_9HYPH</name>
<dbReference type="InterPro" id="IPR001789">
    <property type="entry name" value="Sig_transdc_resp-reg_receiver"/>
</dbReference>
<dbReference type="AlphaFoldDB" id="A0A317PCG9"/>
<dbReference type="PROSITE" id="PS50110">
    <property type="entry name" value="RESPONSE_REGULATORY"/>
    <property type="match status" value="1"/>
</dbReference>
<protein>
    <submittedName>
        <fullName evidence="3">CheY-like chemotaxis protein</fullName>
    </submittedName>
</protein>
<accession>A0A317PCG9</accession>
<dbReference type="Gene3D" id="3.40.50.2300">
    <property type="match status" value="1"/>
</dbReference>
<dbReference type="Proteomes" id="UP000246352">
    <property type="component" value="Unassembled WGS sequence"/>
</dbReference>
<gene>
    <name evidence="3" type="ORF">DFR52_1093</name>
</gene>
<keyword evidence="1" id="KW-0597">Phosphoprotein</keyword>
<evidence type="ECO:0000259" key="2">
    <source>
        <dbReference type="PROSITE" id="PS50110"/>
    </source>
</evidence>
<dbReference type="OrthoDB" id="9811749at2"/>
<dbReference type="SUPFAM" id="SSF52172">
    <property type="entry name" value="CheY-like"/>
    <property type="match status" value="1"/>
</dbReference>
<keyword evidence="4" id="KW-1185">Reference proteome</keyword>
<proteinExistence type="predicted"/>
<feature type="domain" description="Response regulatory" evidence="2">
    <location>
        <begin position="50"/>
        <end position="168"/>
    </location>
</feature>
<comment type="caution">
    <text evidence="3">The sequence shown here is derived from an EMBL/GenBank/DDBJ whole genome shotgun (WGS) entry which is preliminary data.</text>
</comment>
<evidence type="ECO:0000313" key="3">
    <source>
        <dbReference type="EMBL" id="PWV95608.1"/>
    </source>
</evidence>
<dbReference type="GO" id="GO:0000160">
    <property type="term" value="P:phosphorelay signal transduction system"/>
    <property type="evidence" value="ECO:0007669"/>
    <property type="project" value="InterPro"/>
</dbReference>
<reference evidence="3 4" key="1">
    <citation type="submission" date="2018-05" db="EMBL/GenBank/DDBJ databases">
        <title>Genomic Encyclopedia of Type Strains, Phase IV (KMG-IV): sequencing the most valuable type-strain genomes for metagenomic binning, comparative biology and taxonomic classification.</title>
        <authorList>
            <person name="Goeker M."/>
        </authorList>
    </citation>
    <scope>NUCLEOTIDE SEQUENCE [LARGE SCALE GENOMIC DNA]</scope>
    <source>
        <strain evidence="3 4">DSM 16791</strain>
    </source>
</reference>
<feature type="modified residue" description="4-aspartylphosphate" evidence="1">
    <location>
        <position position="99"/>
    </location>
</feature>
<dbReference type="RefSeq" id="WP_110034434.1">
    <property type="nucleotide sequence ID" value="NZ_QGTR01000009.1"/>
</dbReference>
<organism evidence="3 4">
    <name type="scientific">Hoeflea marina</name>
    <dbReference type="NCBI Taxonomy" id="274592"/>
    <lineage>
        <taxon>Bacteria</taxon>
        <taxon>Pseudomonadati</taxon>
        <taxon>Pseudomonadota</taxon>
        <taxon>Alphaproteobacteria</taxon>
        <taxon>Hyphomicrobiales</taxon>
        <taxon>Rhizobiaceae</taxon>
        <taxon>Hoeflea</taxon>
    </lineage>
</organism>
<sequence>MAQPLQLNPFLSVLRRIIDHGWRFVLPSDEQPGLPMERGSPPLPERSCIDVLIVETDEVDLIILSYACACMGYSFRVARSGNESAALCELFQPRLVLVDLSLPTHEVMKACRTFRALWRDPSDEIAIIGMLCPAAEGEAILLQETGIGHVLSKPVSAVRVREVLQGRITAGVIDIAA</sequence>